<keyword evidence="6" id="KW-0812">Transmembrane</keyword>
<gene>
    <name evidence="8" type="ORF">FB468_3377</name>
</gene>
<keyword evidence="6" id="KW-0472">Membrane</keyword>
<dbReference type="Gene3D" id="3.40.30.10">
    <property type="entry name" value="Glutaredoxin"/>
    <property type="match status" value="1"/>
</dbReference>
<name>A0A542XYF7_9MICO</name>
<dbReference type="PROSITE" id="PS51352">
    <property type="entry name" value="THIOREDOXIN_2"/>
    <property type="match status" value="1"/>
</dbReference>
<keyword evidence="4" id="KW-1015">Disulfide bond</keyword>
<dbReference type="RefSeq" id="WP_246056029.1">
    <property type="nucleotide sequence ID" value="NZ_BAAAUY010000018.1"/>
</dbReference>
<reference evidence="8 9" key="1">
    <citation type="submission" date="2019-06" db="EMBL/GenBank/DDBJ databases">
        <title>Sequencing the genomes of 1000 actinobacteria strains.</title>
        <authorList>
            <person name="Klenk H.-P."/>
        </authorList>
    </citation>
    <scope>NUCLEOTIDE SEQUENCE [LARGE SCALE GENOMIC DNA]</scope>
    <source>
        <strain evidence="8 9">DSM 8803</strain>
    </source>
</reference>
<keyword evidence="2" id="KW-0732">Signal</keyword>
<dbReference type="AlphaFoldDB" id="A0A542XYF7"/>
<evidence type="ECO:0000256" key="4">
    <source>
        <dbReference type="ARBA" id="ARBA00023157"/>
    </source>
</evidence>
<accession>A0A542XYF7</accession>
<evidence type="ECO:0000256" key="2">
    <source>
        <dbReference type="ARBA" id="ARBA00022729"/>
    </source>
</evidence>
<evidence type="ECO:0000259" key="7">
    <source>
        <dbReference type="PROSITE" id="PS51352"/>
    </source>
</evidence>
<dbReference type="EMBL" id="VFON01000002">
    <property type="protein sequence ID" value="TQL40851.1"/>
    <property type="molecule type" value="Genomic_DNA"/>
</dbReference>
<evidence type="ECO:0000256" key="3">
    <source>
        <dbReference type="ARBA" id="ARBA00023002"/>
    </source>
</evidence>
<proteinExistence type="inferred from homology"/>
<evidence type="ECO:0000313" key="9">
    <source>
        <dbReference type="Proteomes" id="UP000319094"/>
    </source>
</evidence>
<dbReference type="Proteomes" id="UP000319094">
    <property type="component" value="Unassembled WGS sequence"/>
</dbReference>
<keyword evidence="6" id="KW-1133">Transmembrane helix</keyword>
<comment type="caution">
    <text evidence="8">The sequence shown here is derived from an EMBL/GenBank/DDBJ whole genome shotgun (WGS) entry which is preliminary data.</text>
</comment>
<evidence type="ECO:0000256" key="5">
    <source>
        <dbReference type="ARBA" id="ARBA00023284"/>
    </source>
</evidence>
<keyword evidence="3" id="KW-0560">Oxidoreductase</keyword>
<dbReference type="Pfam" id="PF13462">
    <property type="entry name" value="Thioredoxin_4"/>
    <property type="match status" value="1"/>
</dbReference>
<comment type="similarity">
    <text evidence="1">Belongs to the thioredoxin family. DsbA subfamily.</text>
</comment>
<dbReference type="InterPro" id="IPR012336">
    <property type="entry name" value="Thioredoxin-like_fold"/>
</dbReference>
<sequence>MTNTTEPAQRKRMSTSAKAALITIPTVVVGVIILIIVLSLGKPAAAPGGGGDAARPGDSGSPAATLPVVAENSHVLSDAGPDAPTLVEFLDFECEACGEIYPVMEELREEYSGEMNFVIRYFPLPGHQNSMTAALAVEAAAQQGKFEEMYKLMFETLGEWGEKRDSEAPRFRGYAEQLGLDMAAYDAALKDPATQQRIEFDFDAGQKLGVSGTPTFFLEGEPFQPQYLTDITDAFDAAIAAKK</sequence>
<evidence type="ECO:0000256" key="1">
    <source>
        <dbReference type="ARBA" id="ARBA00005791"/>
    </source>
</evidence>
<dbReference type="GO" id="GO:0016491">
    <property type="term" value="F:oxidoreductase activity"/>
    <property type="evidence" value="ECO:0007669"/>
    <property type="project" value="UniProtKB-KW"/>
</dbReference>
<dbReference type="SUPFAM" id="SSF52833">
    <property type="entry name" value="Thioredoxin-like"/>
    <property type="match status" value="1"/>
</dbReference>
<dbReference type="PANTHER" id="PTHR13887:SF14">
    <property type="entry name" value="DISULFIDE BOND FORMATION PROTEIN D"/>
    <property type="match status" value="1"/>
</dbReference>
<organism evidence="8 9">
    <name type="scientific">Leucobacter komagatae</name>
    <dbReference type="NCBI Taxonomy" id="55969"/>
    <lineage>
        <taxon>Bacteria</taxon>
        <taxon>Bacillati</taxon>
        <taxon>Actinomycetota</taxon>
        <taxon>Actinomycetes</taxon>
        <taxon>Micrococcales</taxon>
        <taxon>Microbacteriaceae</taxon>
        <taxon>Leucobacter</taxon>
    </lineage>
</organism>
<feature type="transmembrane region" description="Helical" evidence="6">
    <location>
        <begin position="20"/>
        <end position="40"/>
    </location>
</feature>
<evidence type="ECO:0000313" key="8">
    <source>
        <dbReference type="EMBL" id="TQL40851.1"/>
    </source>
</evidence>
<feature type="domain" description="Thioredoxin" evidence="7">
    <location>
        <begin position="55"/>
        <end position="240"/>
    </location>
</feature>
<dbReference type="InterPro" id="IPR036249">
    <property type="entry name" value="Thioredoxin-like_sf"/>
</dbReference>
<dbReference type="PANTHER" id="PTHR13887">
    <property type="entry name" value="GLUTATHIONE S-TRANSFERASE KAPPA"/>
    <property type="match status" value="1"/>
</dbReference>
<keyword evidence="5" id="KW-0676">Redox-active center</keyword>
<protein>
    <submittedName>
        <fullName evidence="8">Thioredoxin-like protein</fullName>
    </submittedName>
</protein>
<dbReference type="InterPro" id="IPR013766">
    <property type="entry name" value="Thioredoxin_domain"/>
</dbReference>
<keyword evidence="9" id="KW-1185">Reference proteome</keyword>
<evidence type="ECO:0000256" key="6">
    <source>
        <dbReference type="SAM" id="Phobius"/>
    </source>
</evidence>